<evidence type="ECO:0000256" key="7">
    <source>
        <dbReference type="ARBA" id="ARBA00025178"/>
    </source>
</evidence>
<sequence>MPPKKKAKTSPPQPDIPPPPTNVSSPEENAPKPYDPVADPWTDEQEAALLKGIIKWKPVGMHKHFRMLAISEYMRSQGYAPADAEHTRIPGIWEKLGTLYNLPALDEREDTLITETSDDAENAKELYCPFELPDEEFGEMMFERRLAREGSSSPSGSPRAESRRGSTVPDTDGMFPIHAIFGHGLNTKFSSAAEPRSSPGPGPTRGRKAGRGGRRGRRPTRLQVEIDALKNNEEDGDSEETGPNDEGEEEGTDGAKDESEGEEEAEGETGGSPTTRSTRAQVSRSKQKDKESTGPGTRRTGRRR</sequence>
<comment type="caution">
    <text evidence="9">The sequence shown here is derived from an EMBL/GenBank/DDBJ whole genome shotgun (WGS) entry which is preliminary data.</text>
</comment>
<feature type="compositionally biased region" description="Pro residues" evidence="8">
    <location>
        <begin position="11"/>
        <end position="21"/>
    </location>
</feature>
<feature type="region of interest" description="Disordered" evidence="8">
    <location>
        <begin position="146"/>
        <end position="304"/>
    </location>
</feature>
<accession>A0A3A2ZJF3</accession>
<dbReference type="STRING" id="2070753.A0A3A2ZJF3"/>
<evidence type="ECO:0000256" key="3">
    <source>
        <dbReference type="ARBA" id="ARBA00022853"/>
    </source>
</evidence>
<feature type="region of interest" description="Disordered" evidence="8">
    <location>
        <begin position="1"/>
        <end position="41"/>
    </location>
</feature>
<dbReference type="GO" id="GO:0035267">
    <property type="term" value="C:NuA4 histone acetyltransferase complex"/>
    <property type="evidence" value="ECO:0007669"/>
    <property type="project" value="TreeGrafter"/>
</dbReference>
<reference evidence="10" key="1">
    <citation type="submission" date="2017-02" db="EMBL/GenBank/DDBJ databases">
        <authorList>
            <person name="Tafer H."/>
            <person name="Lopandic K."/>
        </authorList>
    </citation>
    <scope>NUCLEOTIDE SEQUENCE [LARGE SCALE GENOMIC DNA]</scope>
    <source>
        <strain evidence="10">CBS 366.77</strain>
    </source>
</reference>
<dbReference type="GO" id="GO:0006357">
    <property type="term" value="P:regulation of transcription by RNA polymerase II"/>
    <property type="evidence" value="ECO:0007669"/>
    <property type="project" value="TreeGrafter"/>
</dbReference>
<gene>
    <name evidence="9" type="ORF">PHISCL_05243</name>
</gene>
<dbReference type="GO" id="GO:0006325">
    <property type="term" value="P:chromatin organization"/>
    <property type="evidence" value="ECO:0007669"/>
    <property type="project" value="UniProtKB-KW"/>
</dbReference>
<evidence type="ECO:0000313" key="10">
    <source>
        <dbReference type="Proteomes" id="UP000266188"/>
    </source>
</evidence>
<keyword evidence="5" id="KW-0804">Transcription</keyword>
<feature type="compositionally biased region" description="Polar residues" evidence="8">
    <location>
        <begin position="272"/>
        <end position="284"/>
    </location>
</feature>
<dbReference type="OrthoDB" id="5595141at2759"/>
<dbReference type="InterPro" id="IPR012423">
    <property type="entry name" value="Eaf7/MRGBP"/>
</dbReference>
<organism evidence="9 10">
    <name type="scientific">Aspergillus sclerotialis</name>
    <dbReference type="NCBI Taxonomy" id="2070753"/>
    <lineage>
        <taxon>Eukaryota</taxon>
        <taxon>Fungi</taxon>
        <taxon>Dikarya</taxon>
        <taxon>Ascomycota</taxon>
        <taxon>Pezizomycotina</taxon>
        <taxon>Eurotiomycetes</taxon>
        <taxon>Eurotiomycetidae</taxon>
        <taxon>Eurotiales</taxon>
        <taxon>Aspergillaceae</taxon>
        <taxon>Aspergillus</taxon>
        <taxon>Aspergillus subgen. Polypaecilum</taxon>
    </lineage>
</organism>
<dbReference type="PANTHER" id="PTHR13581">
    <property type="entry name" value="MRG-BINDING PROTEIN"/>
    <property type="match status" value="1"/>
</dbReference>
<evidence type="ECO:0000256" key="4">
    <source>
        <dbReference type="ARBA" id="ARBA00023015"/>
    </source>
</evidence>
<feature type="compositionally biased region" description="Acidic residues" evidence="8">
    <location>
        <begin position="234"/>
        <end position="252"/>
    </location>
</feature>
<keyword evidence="10" id="KW-1185">Reference proteome</keyword>
<evidence type="ECO:0000256" key="8">
    <source>
        <dbReference type="SAM" id="MobiDB-lite"/>
    </source>
</evidence>
<protein>
    <submittedName>
        <fullName evidence="9">CT20 family</fullName>
    </submittedName>
</protein>
<dbReference type="PANTHER" id="PTHR13581:SF5">
    <property type="entry name" value="MRG_MORF4L-BINDING PROTEIN"/>
    <property type="match status" value="1"/>
</dbReference>
<feature type="compositionally biased region" description="Basic residues" evidence="8">
    <location>
        <begin position="205"/>
        <end position="220"/>
    </location>
</feature>
<comment type="function">
    <text evidence="7">Component of the NuA4 histone acetyltransferase complex which is involved in transcriptional activation of selected genes principally by acetylation of nucleosomal histone H4 and H2A. The NuA4 complex is also involved in DNA repair.</text>
</comment>
<evidence type="ECO:0000256" key="1">
    <source>
        <dbReference type="ARBA" id="ARBA00004123"/>
    </source>
</evidence>
<dbReference type="EMBL" id="MVGC01000169">
    <property type="protein sequence ID" value="RJE22423.1"/>
    <property type="molecule type" value="Genomic_DNA"/>
</dbReference>
<comment type="similarity">
    <text evidence="2">Belongs to the EAF7 family.</text>
</comment>
<feature type="compositionally biased region" description="Low complexity" evidence="8">
    <location>
        <begin position="149"/>
        <end position="159"/>
    </location>
</feature>
<name>A0A3A2ZJF3_9EURO</name>
<dbReference type="Proteomes" id="UP000266188">
    <property type="component" value="Unassembled WGS sequence"/>
</dbReference>
<keyword evidence="4" id="KW-0805">Transcription regulation</keyword>
<proteinExistence type="inferred from homology"/>
<comment type="subcellular location">
    <subcellularLocation>
        <location evidence="1">Nucleus</location>
    </subcellularLocation>
</comment>
<dbReference type="GO" id="GO:0005634">
    <property type="term" value="C:nucleus"/>
    <property type="evidence" value="ECO:0007669"/>
    <property type="project" value="UniProtKB-SubCell"/>
</dbReference>
<evidence type="ECO:0000313" key="9">
    <source>
        <dbReference type="EMBL" id="RJE22423.1"/>
    </source>
</evidence>
<dbReference type="AlphaFoldDB" id="A0A3A2ZJF3"/>
<keyword evidence="3" id="KW-0156">Chromatin regulator</keyword>
<evidence type="ECO:0000256" key="6">
    <source>
        <dbReference type="ARBA" id="ARBA00023242"/>
    </source>
</evidence>
<evidence type="ECO:0000256" key="2">
    <source>
        <dbReference type="ARBA" id="ARBA00007117"/>
    </source>
</evidence>
<keyword evidence="6" id="KW-0539">Nucleus</keyword>
<evidence type="ECO:0000256" key="5">
    <source>
        <dbReference type="ARBA" id="ARBA00023163"/>
    </source>
</evidence>
<dbReference type="Pfam" id="PF07904">
    <property type="entry name" value="Eaf7"/>
    <property type="match status" value="1"/>
</dbReference>